<dbReference type="Proteomes" id="UP001339911">
    <property type="component" value="Unassembled WGS sequence"/>
</dbReference>
<dbReference type="EMBL" id="JAZGQL010000028">
    <property type="protein sequence ID" value="MEE6310762.1"/>
    <property type="molecule type" value="Genomic_DNA"/>
</dbReference>
<proteinExistence type="predicted"/>
<comment type="caution">
    <text evidence="1">The sequence shown here is derived from an EMBL/GenBank/DDBJ whole genome shotgun (WGS) entry which is preliminary data.</text>
</comment>
<organism evidence="1 2">
    <name type="scientific">Plantactinospora veratri</name>
    <dbReference type="NCBI Taxonomy" id="1436122"/>
    <lineage>
        <taxon>Bacteria</taxon>
        <taxon>Bacillati</taxon>
        <taxon>Actinomycetota</taxon>
        <taxon>Actinomycetes</taxon>
        <taxon>Micromonosporales</taxon>
        <taxon>Micromonosporaceae</taxon>
        <taxon>Plantactinospora</taxon>
    </lineage>
</organism>
<keyword evidence="2" id="KW-1185">Reference proteome</keyword>
<name>A0ABU7SLC3_9ACTN</name>
<accession>A0ABU7SLC3</accession>
<evidence type="ECO:0000313" key="1">
    <source>
        <dbReference type="EMBL" id="MEE6310762.1"/>
    </source>
</evidence>
<gene>
    <name evidence="1" type="ORF">V1634_28365</name>
</gene>
<protein>
    <submittedName>
        <fullName evidence="1">Uncharacterized protein</fullName>
    </submittedName>
</protein>
<reference evidence="1 2" key="1">
    <citation type="submission" date="2024-01" db="EMBL/GenBank/DDBJ databases">
        <title>Genome insights into Plantactinospora veratri sp. nov.</title>
        <authorList>
            <person name="Wang L."/>
        </authorList>
    </citation>
    <scope>NUCLEOTIDE SEQUENCE [LARGE SCALE GENOMIC DNA]</scope>
    <source>
        <strain evidence="1 2">NEAU-FHS4</strain>
    </source>
</reference>
<evidence type="ECO:0000313" key="2">
    <source>
        <dbReference type="Proteomes" id="UP001339911"/>
    </source>
</evidence>
<dbReference type="Gene3D" id="2.60.120.560">
    <property type="entry name" value="Exo-inulinase, domain 1"/>
    <property type="match status" value="1"/>
</dbReference>
<dbReference type="RefSeq" id="WP_331210786.1">
    <property type="nucleotide sequence ID" value="NZ_JAZGQL010000028.1"/>
</dbReference>
<sequence>MRQMDRMSARAGRSGARLGGQLVVLVALLVATTGLGTASAATLASDDFEDGNAAGWVTTGGTWIVTREESRVLRQSSFAANALARTGQPGWRDYTVVAEVRPDSFNGMPGFAGIVARAQSTTTYYALVLRPDDTVALTRTVDGRSTTLAAVPMTVATDRSYTLALQTAGRTLTGSVDGRRLTASDGFILTGPAGLVTTWATASFDNVSIDTDTPAL</sequence>